<keyword evidence="1" id="KW-0472">Membrane</keyword>
<evidence type="ECO:0008006" key="4">
    <source>
        <dbReference type="Google" id="ProtNLM"/>
    </source>
</evidence>
<name>A0A1F4UV02_UNCKA</name>
<sequence>MKNRSTIYLLIALTFIIVSVVLAVFEVKKTNSDDKNTKGETNSNGVLNEQTKNAGDVIIAVLPVKFGNKFDFEFQLNTHTTELVYKLEDIASLKSDNGETLTPTEWEGDAPGGHHRKGTLFFPNFNSVPKSISLNIENIENNNLIFSWDL</sequence>
<keyword evidence="1" id="KW-0812">Transmembrane</keyword>
<evidence type="ECO:0000313" key="3">
    <source>
        <dbReference type="Proteomes" id="UP000177371"/>
    </source>
</evidence>
<dbReference type="EMBL" id="MEUT01000065">
    <property type="protein sequence ID" value="OGC48620.1"/>
    <property type="molecule type" value="Genomic_DNA"/>
</dbReference>
<protein>
    <recommendedName>
        <fullName evidence="4">DUF4352 domain-containing protein</fullName>
    </recommendedName>
</protein>
<proteinExistence type="predicted"/>
<gene>
    <name evidence="2" type="ORF">A2W32_03985</name>
</gene>
<comment type="caution">
    <text evidence="2">The sequence shown here is derived from an EMBL/GenBank/DDBJ whole genome shotgun (WGS) entry which is preliminary data.</text>
</comment>
<organism evidence="2 3">
    <name type="scientific">candidate division WWE3 bacterium RBG_16_37_10</name>
    <dbReference type="NCBI Taxonomy" id="1802610"/>
    <lineage>
        <taxon>Bacteria</taxon>
        <taxon>Katanobacteria</taxon>
    </lineage>
</organism>
<evidence type="ECO:0000313" key="2">
    <source>
        <dbReference type="EMBL" id="OGC48620.1"/>
    </source>
</evidence>
<evidence type="ECO:0000256" key="1">
    <source>
        <dbReference type="SAM" id="Phobius"/>
    </source>
</evidence>
<feature type="transmembrane region" description="Helical" evidence="1">
    <location>
        <begin position="6"/>
        <end position="25"/>
    </location>
</feature>
<reference evidence="2 3" key="1">
    <citation type="journal article" date="2016" name="Nat. Commun.">
        <title>Thousands of microbial genomes shed light on interconnected biogeochemical processes in an aquifer system.</title>
        <authorList>
            <person name="Anantharaman K."/>
            <person name="Brown C.T."/>
            <person name="Hug L.A."/>
            <person name="Sharon I."/>
            <person name="Castelle C.J."/>
            <person name="Probst A.J."/>
            <person name="Thomas B.C."/>
            <person name="Singh A."/>
            <person name="Wilkins M.J."/>
            <person name="Karaoz U."/>
            <person name="Brodie E.L."/>
            <person name="Williams K.H."/>
            <person name="Hubbard S.S."/>
            <person name="Banfield J.F."/>
        </authorList>
    </citation>
    <scope>NUCLEOTIDE SEQUENCE [LARGE SCALE GENOMIC DNA]</scope>
</reference>
<dbReference type="AlphaFoldDB" id="A0A1F4UV02"/>
<dbReference type="Proteomes" id="UP000177371">
    <property type="component" value="Unassembled WGS sequence"/>
</dbReference>
<keyword evidence="1" id="KW-1133">Transmembrane helix</keyword>
<dbReference type="STRING" id="1802610.A2W32_03985"/>
<accession>A0A1F4UV02</accession>